<evidence type="ECO:0000313" key="2">
    <source>
        <dbReference type="EMBL" id="KAF5336950.1"/>
    </source>
</evidence>
<accession>A0A8H5C8A1</accession>
<gene>
    <name evidence="2" type="ORF">D9611_002900</name>
</gene>
<comment type="caution">
    <text evidence="2">The sequence shown here is derived from an EMBL/GenBank/DDBJ whole genome shotgun (WGS) entry which is preliminary data.</text>
</comment>
<organism evidence="2 3">
    <name type="scientific">Ephemerocybe angulata</name>
    <dbReference type="NCBI Taxonomy" id="980116"/>
    <lineage>
        <taxon>Eukaryota</taxon>
        <taxon>Fungi</taxon>
        <taxon>Dikarya</taxon>
        <taxon>Basidiomycota</taxon>
        <taxon>Agaricomycotina</taxon>
        <taxon>Agaricomycetes</taxon>
        <taxon>Agaricomycetidae</taxon>
        <taxon>Agaricales</taxon>
        <taxon>Agaricineae</taxon>
        <taxon>Psathyrellaceae</taxon>
        <taxon>Ephemerocybe</taxon>
    </lineage>
</organism>
<sequence>MSSQRQTTQRPGPRIHRLPRRLDYALVPAPLDLSLDTMTEKSPLPAIIVTPSSPTHSKDFAIAFLAPPPRPSLPARLCTAVAARASSTGLAVASSPIWLSLSTPFGMLRGRRAGYAPIALPISAPATRTEFDEGELGGQGKRRRSARVVMVVSVLFVLVFCHMLAHFFAHATGGVEIMAGASSFGGAGVAGVAGVDVDVPKMVDVVGGQGKERAGSAVDFLNKLELQKWLGWMSRKEAAPKA</sequence>
<dbReference type="OrthoDB" id="3259878at2759"/>
<evidence type="ECO:0000256" key="1">
    <source>
        <dbReference type="SAM" id="Phobius"/>
    </source>
</evidence>
<dbReference type="Proteomes" id="UP000541558">
    <property type="component" value="Unassembled WGS sequence"/>
</dbReference>
<protein>
    <submittedName>
        <fullName evidence="2">Uncharacterized protein</fullName>
    </submittedName>
</protein>
<keyword evidence="1" id="KW-0812">Transmembrane</keyword>
<evidence type="ECO:0000313" key="3">
    <source>
        <dbReference type="Proteomes" id="UP000541558"/>
    </source>
</evidence>
<keyword evidence="3" id="KW-1185">Reference proteome</keyword>
<feature type="transmembrane region" description="Helical" evidence="1">
    <location>
        <begin position="148"/>
        <end position="169"/>
    </location>
</feature>
<proteinExistence type="predicted"/>
<keyword evidence="1" id="KW-0472">Membrane</keyword>
<dbReference type="AlphaFoldDB" id="A0A8H5C8A1"/>
<name>A0A8H5C8A1_9AGAR</name>
<reference evidence="2 3" key="1">
    <citation type="journal article" date="2020" name="ISME J.">
        <title>Uncovering the hidden diversity of litter-decomposition mechanisms in mushroom-forming fungi.</title>
        <authorList>
            <person name="Floudas D."/>
            <person name="Bentzer J."/>
            <person name="Ahren D."/>
            <person name="Johansson T."/>
            <person name="Persson P."/>
            <person name="Tunlid A."/>
        </authorList>
    </citation>
    <scope>NUCLEOTIDE SEQUENCE [LARGE SCALE GENOMIC DNA]</scope>
    <source>
        <strain evidence="2 3">CBS 175.51</strain>
    </source>
</reference>
<dbReference type="EMBL" id="JAACJK010000057">
    <property type="protein sequence ID" value="KAF5336950.1"/>
    <property type="molecule type" value="Genomic_DNA"/>
</dbReference>
<keyword evidence="1" id="KW-1133">Transmembrane helix</keyword>